<evidence type="ECO:0000313" key="1">
    <source>
        <dbReference type="EnsemblPlants" id="TuG1812G0200005390.01.T01.cds257899"/>
    </source>
</evidence>
<accession>A0A8R7TN84</accession>
<name>A0A8R7TN84_TRIUA</name>
<reference evidence="1" key="3">
    <citation type="submission" date="2022-06" db="UniProtKB">
        <authorList>
            <consortium name="EnsemblPlants"/>
        </authorList>
    </citation>
    <scope>IDENTIFICATION</scope>
</reference>
<reference evidence="1" key="2">
    <citation type="submission" date="2018-03" db="EMBL/GenBank/DDBJ databases">
        <title>The Triticum urartu genome reveals the dynamic nature of wheat genome evolution.</title>
        <authorList>
            <person name="Ling H."/>
            <person name="Ma B."/>
            <person name="Shi X."/>
            <person name="Liu H."/>
            <person name="Dong L."/>
            <person name="Sun H."/>
            <person name="Cao Y."/>
            <person name="Gao Q."/>
            <person name="Zheng S."/>
            <person name="Li Y."/>
            <person name="Yu Y."/>
            <person name="Du H."/>
            <person name="Qi M."/>
            <person name="Li Y."/>
            <person name="Yu H."/>
            <person name="Cui Y."/>
            <person name="Wang N."/>
            <person name="Chen C."/>
            <person name="Wu H."/>
            <person name="Zhao Y."/>
            <person name="Zhang J."/>
            <person name="Li Y."/>
            <person name="Zhou W."/>
            <person name="Zhang B."/>
            <person name="Hu W."/>
            <person name="Eijk M."/>
            <person name="Tang J."/>
            <person name="Witsenboer H."/>
            <person name="Zhao S."/>
            <person name="Li Z."/>
            <person name="Zhang A."/>
            <person name="Wang D."/>
            <person name="Liang C."/>
        </authorList>
    </citation>
    <scope>NUCLEOTIDE SEQUENCE [LARGE SCALE GENOMIC DNA]</scope>
    <source>
        <strain evidence="1">cv. G1812</strain>
    </source>
</reference>
<protein>
    <submittedName>
        <fullName evidence="1">Uncharacterized protein</fullName>
    </submittedName>
</protein>
<keyword evidence="2" id="KW-1185">Reference proteome</keyword>
<reference evidence="2" key="1">
    <citation type="journal article" date="2013" name="Nature">
        <title>Draft genome of the wheat A-genome progenitor Triticum urartu.</title>
        <authorList>
            <person name="Ling H.Q."/>
            <person name="Zhao S."/>
            <person name="Liu D."/>
            <person name="Wang J."/>
            <person name="Sun H."/>
            <person name="Zhang C."/>
            <person name="Fan H."/>
            <person name="Li D."/>
            <person name="Dong L."/>
            <person name="Tao Y."/>
            <person name="Gao C."/>
            <person name="Wu H."/>
            <person name="Li Y."/>
            <person name="Cui Y."/>
            <person name="Guo X."/>
            <person name="Zheng S."/>
            <person name="Wang B."/>
            <person name="Yu K."/>
            <person name="Liang Q."/>
            <person name="Yang W."/>
            <person name="Lou X."/>
            <person name="Chen J."/>
            <person name="Feng M."/>
            <person name="Jian J."/>
            <person name="Zhang X."/>
            <person name="Luo G."/>
            <person name="Jiang Y."/>
            <person name="Liu J."/>
            <person name="Wang Z."/>
            <person name="Sha Y."/>
            <person name="Zhang B."/>
            <person name="Wu H."/>
            <person name="Tang D."/>
            <person name="Shen Q."/>
            <person name="Xue P."/>
            <person name="Zou S."/>
            <person name="Wang X."/>
            <person name="Liu X."/>
            <person name="Wang F."/>
            <person name="Yang Y."/>
            <person name="An X."/>
            <person name="Dong Z."/>
            <person name="Zhang K."/>
            <person name="Zhang X."/>
            <person name="Luo M.C."/>
            <person name="Dvorak J."/>
            <person name="Tong Y."/>
            <person name="Wang J."/>
            <person name="Yang H."/>
            <person name="Li Z."/>
            <person name="Wang D."/>
            <person name="Zhang A."/>
            <person name="Wang J."/>
        </authorList>
    </citation>
    <scope>NUCLEOTIDE SEQUENCE</scope>
    <source>
        <strain evidence="2">cv. G1812</strain>
    </source>
</reference>
<dbReference type="Proteomes" id="UP000015106">
    <property type="component" value="Chromosome 2"/>
</dbReference>
<proteinExistence type="predicted"/>
<evidence type="ECO:0000313" key="2">
    <source>
        <dbReference type="Proteomes" id="UP000015106"/>
    </source>
</evidence>
<dbReference type="AlphaFoldDB" id="A0A8R7TN84"/>
<sequence length="67" mass="7965">MHCAHRTPRCMPTCVRWQPRCQFPRPMRRIPRHTGDIGMGDEGRLRWLHGLPRPWCRQCRNMRASGG</sequence>
<organism evidence="1 2">
    <name type="scientific">Triticum urartu</name>
    <name type="common">Red wild einkorn</name>
    <name type="synonym">Crithodium urartu</name>
    <dbReference type="NCBI Taxonomy" id="4572"/>
    <lineage>
        <taxon>Eukaryota</taxon>
        <taxon>Viridiplantae</taxon>
        <taxon>Streptophyta</taxon>
        <taxon>Embryophyta</taxon>
        <taxon>Tracheophyta</taxon>
        <taxon>Spermatophyta</taxon>
        <taxon>Magnoliopsida</taxon>
        <taxon>Liliopsida</taxon>
        <taxon>Poales</taxon>
        <taxon>Poaceae</taxon>
        <taxon>BOP clade</taxon>
        <taxon>Pooideae</taxon>
        <taxon>Triticodae</taxon>
        <taxon>Triticeae</taxon>
        <taxon>Triticinae</taxon>
        <taxon>Triticum</taxon>
    </lineage>
</organism>
<dbReference type="EnsemblPlants" id="TuG1812G0200005390.01.T01">
    <property type="protein sequence ID" value="TuG1812G0200005390.01.T01.cds257899"/>
    <property type="gene ID" value="TuG1812G0200005390.01"/>
</dbReference>
<dbReference type="Gramene" id="TuG1812G0200005390.01.T01">
    <property type="protein sequence ID" value="TuG1812G0200005390.01.T01.cds257899"/>
    <property type="gene ID" value="TuG1812G0200005390.01"/>
</dbReference>